<feature type="compositionally biased region" description="Polar residues" evidence="1">
    <location>
        <begin position="1"/>
        <end position="12"/>
    </location>
</feature>
<reference evidence="2" key="1">
    <citation type="journal article" date="2019" name="Sci. Rep.">
        <title>Draft genome of Tanacetum cinerariifolium, the natural source of mosquito coil.</title>
        <authorList>
            <person name="Yamashiro T."/>
            <person name="Shiraishi A."/>
            <person name="Satake H."/>
            <person name="Nakayama K."/>
        </authorList>
    </citation>
    <scope>NUCLEOTIDE SEQUENCE</scope>
</reference>
<dbReference type="EMBL" id="BKCJ010567454">
    <property type="protein sequence ID" value="GFB17108.1"/>
    <property type="molecule type" value="Genomic_DNA"/>
</dbReference>
<feature type="compositionally biased region" description="Polar residues" evidence="1">
    <location>
        <begin position="84"/>
        <end position="106"/>
    </location>
</feature>
<evidence type="ECO:0000313" key="2">
    <source>
        <dbReference type="EMBL" id="GFB17108.1"/>
    </source>
</evidence>
<protein>
    <submittedName>
        <fullName evidence="2">Uncharacterized protein</fullName>
    </submittedName>
</protein>
<feature type="region of interest" description="Disordered" evidence="1">
    <location>
        <begin position="1"/>
        <end position="32"/>
    </location>
</feature>
<sequence length="181" mass="20370">MPITDNVNVSNSEDTDTAHLPKLKTRPDWMKPIPKEDIPATPEPDCSFLLMSFLNLRTIGLTHLPAQTSSLLKGQVTEKATWRSRPSSTTMFRSNSSRKQSASYSEQPIKDMPITDNENVSNSEDTDTAHLPKLKTRPDWMKPIPKEDIPSTPEPDCSFLLMSFLNLRTIGLTHLPARIKI</sequence>
<accession>A0A699L4V3</accession>
<proteinExistence type="predicted"/>
<gene>
    <name evidence="2" type="ORF">Tci_689079</name>
</gene>
<comment type="caution">
    <text evidence="2">The sequence shown here is derived from an EMBL/GenBank/DDBJ whole genome shotgun (WGS) entry which is preliminary data.</text>
</comment>
<organism evidence="2">
    <name type="scientific">Tanacetum cinerariifolium</name>
    <name type="common">Dalmatian daisy</name>
    <name type="synonym">Chrysanthemum cinerariifolium</name>
    <dbReference type="NCBI Taxonomy" id="118510"/>
    <lineage>
        <taxon>Eukaryota</taxon>
        <taxon>Viridiplantae</taxon>
        <taxon>Streptophyta</taxon>
        <taxon>Embryophyta</taxon>
        <taxon>Tracheophyta</taxon>
        <taxon>Spermatophyta</taxon>
        <taxon>Magnoliopsida</taxon>
        <taxon>eudicotyledons</taxon>
        <taxon>Gunneridae</taxon>
        <taxon>Pentapetalae</taxon>
        <taxon>asterids</taxon>
        <taxon>campanulids</taxon>
        <taxon>Asterales</taxon>
        <taxon>Asteraceae</taxon>
        <taxon>Asteroideae</taxon>
        <taxon>Anthemideae</taxon>
        <taxon>Anthemidinae</taxon>
        <taxon>Tanacetum</taxon>
    </lineage>
</organism>
<name>A0A699L4V3_TANCI</name>
<evidence type="ECO:0000256" key="1">
    <source>
        <dbReference type="SAM" id="MobiDB-lite"/>
    </source>
</evidence>
<dbReference type="AlphaFoldDB" id="A0A699L4V3"/>
<feature type="region of interest" description="Disordered" evidence="1">
    <location>
        <begin position="72"/>
        <end position="143"/>
    </location>
</feature>